<dbReference type="InterPro" id="IPR001387">
    <property type="entry name" value="Cro/C1-type_HTH"/>
</dbReference>
<dbReference type="Gene3D" id="1.10.260.40">
    <property type="entry name" value="lambda repressor-like DNA-binding domains"/>
    <property type="match status" value="1"/>
</dbReference>
<dbReference type="EMBL" id="VWFQ01000095">
    <property type="protein sequence ID" value="KAA4632266.1"/>
    <property type="molecule type" value="Genomic_DNA"/>
</dbReference>
<dbReference type="AlphaFoldDB" id="A0A642C055"/>
<dbReference type="CDD" id="cd00093">
    <property type="entry name" value="HTH_XRE"/>
    <property type="match status" value="1"/>
</dbReference>
<feature type="domain" description="HTH cro/C1-type" evidence="1">
    <location>
        <begin position="12"/>
        <end position="66"/>
    </location>
</feature>
<dbReference type="Pfam" id="PF01381">
    <property type="entry name" value="HTH_3"/>
    <property type="match status" value="1"/>
</dbReference>
<evidence type="ECO:0000259" key="1">
    <source>
        <dbReference type="PROSITE" id="PS50943"/>
    </source>
</evidence>
<accession>A0A642C055</accession>
<gene>
    <name evidence="2" type="ORF">F3B52_26815</name>
</gene>
<proteinExistence type="predicted"/>
<dbReference type="GO" id="GO:0003677">
    <property type="term" value="F:DNA binding"/>
    <property type="evidence" value="ECO:0007669"/>
    <property type="project" value="InterPro"/>
</dbReference>
<dbReference type="InterPro" id="IPR010982">
    <property type="entry name" value="Lambda_DNA-bd_dom_sf"/>
</dbReference>
<comment type="caution">
    <text evidence="2">The sequence shown here is derived from an EMBL/GenBank/DDBJ whole genome shotgun (WGS) entry which is preliminary data.</text>
</comment>
<evidence type="ECO:0000313" key="2">
    <source>
        <dbReference type="EMBL" id="KAA4632266.1"/>
    </source>
</evidence>
<name>A0A642C055_BACOV</name>
<reference evidence="2" key="1">
    <citation type="journal article" date="2019" name="Nat. Med.">
        <title>A library of human gut bacterial isolates paired with longitudinal multiomics data enables mechanistic microbiome research.</title>
        <authorList>
            <person name="Poyet M."/>
            <person name="Groussin M."/>
            <person name="Gibbons S.M."/>
            <person name="Avila-Pacheco J."/>
            <person name="Jiang X."/>
            <person name="Kearney S.M."/>
            <person name="Perrotta A.R."/>
            <person name="Berdy B."/>
            <person name="Zhao S."/>
            <person name="Lieberman T.D."/>
            <person name="Swanson P.K."/>
            <person name="Smith M."/>
            <person name="Roesemann S."/>
            <person name="Alexander J.E."/>
            <person name="Rich S.A."/>
            <person name="Livny J."/>
            <person name="Vlamakis H."/>
            <person name="Clish C."/>
            <person name="Bullock K."/>
            <person name="Deik A."/>
            <person name="Scott J."/>
            <person name="Pierce K.A."/>
            <person name="Xavier R.J."/>
            <person name="Alm E.J."/>
        </authorList>
    </citation>
    <scope>NUCLEOTIDE SEQUENCE</scope>
    <source>
        <strain evidence="2">BIOML-A16</strain>
    </source>
</reference>
<sequence>MSMEDVPAGKILDVILKKRNISQKKLAHMSNEYPQRICDYIKGERKFTIKASISIEKALNINIEGFFFKIQANHDIYT</sequence>
<organism evidence="2">
    <name type="scientific">Bacteroides ovatus</name>
    <dbReference type="NCBI Taxonomy" id="28116"/>
    <lineage>
        <taxon>Bacteria</taxon>
        <taxon>Pseudomonadati</taxon>
        <taxon>Bacteroidota</taxon>
        <taxon>Bacteroidia</taxon>
        <taxon>Bacteroidales</taxon>
        <taxon>Bacteroidaceae</taxon>
        <taxon>Bacteroides</taxon>
    </lineage>
</organism>
<dbReference type="PROSITE" id="PS50943">
    <property type="entry name" value="HTH_CROC1"/>
    <property type="match status" value="1"/>
</dbReference>
<feature type="non-terminal residue" evidence="2">
    <location>
        <position position="78"/>
    </location>
</feature>
<dbReference type="SMART" id="SM00530">
    <property type="entry name" value="HTH_XRE"/>
    <property type="match status" value="1"/>
</dbReference>
<dbReference type="SUPFAM" id="SSF47413">
    <property type="entry name" value="lambda repressor-like DNA-binding domains"/>
    <property type="match status" value="1"/>
</dbReference>
<protein>
    <submittedName>
        <fullName evidence="2">Helix-turn-helix transcriptional regulator</fullName>
    </submittedName>
</protein>